<dbReference type="AlphaFoldDB" id="A0A363UMD3"/>
<dbReference type="Proteomes" id="UP000251800">
    <property type="component" value="Unassembled WGS sequence"/>
</dbReference>
<evidence type="ECO:0000256" key="2">
    <source>
        <dbReference type="ARBA" id="ARBA00010441"/>
    </source>
</evidence>
<evidence type="ECO:0000256" key="11">
    <source>
        <dbReference type="RuleBase" id="RU003750"/>
    </source>
</evidence>
<dbReference type="GO" id="GO:0016020">
    <property type="term" value="C:membrane"/>
    <property type="evidence" value="ECO:0007669"/>
    <property type="project" value="UniProtKB-SubCell"/>
</dbReference>
<comment type="subcellular location">
    <subcellularLocation>
        <location evidence="1">Membrane</location>
        <topology evidence="1">Multi-pass membrane protein</topology>
    </subcellularLocation>
</comment>
<dbReference type="InterPro" id="IPR050324">
    <property type="entry name" value="CDP-alcohol_PTase-I"/>
</dbReference>
<keyword evidence="6 12" id="KW-1133">Transmembrane helix</keyword>
<keyword evidence="14" id="KW-1185">Reference proteome</keyword>
<sequence length="261" mass="28217">MNEADDGSVDTPDRQRRRGIYLLPNLFTTATLFGGFYAIIASLRGEFVPAAMAIFAAMIADTLDGRVARLTNTQTDFGKEYDSLSDMVTFGLASGVVIYIYTLHALEGTIPYGGKLAWLGAFVYTACAALRLARFNVSTHLTGGKGYFFGLPSPSAAGVTAGFVWVCAAMDVSGESPLVAIVGFVLTIMAALLMISNVRFYSFKDLNLKERVPFIYIVAVVGLFVLVSFDPPKVAFAVFLTYAVSGPVITLARRRRKRLAT</sequence>
<evidence type="ECO:0000256" key="4">
    <source>
        <dbReference type="ARBA" id="ARBA00022679"/>
    </source>
</evidence>
<feature type="transmembrane region" description="Helical" evidence="12">
    <location>
        <begin position="47"/>
        <end position="63"/>
    </location>
</feature>
<dbReference type="RefSeq" id="WP_109719775.1">
    <property type="nucleotide sequence ID" value="NZ_QEQK01000005.1"/>
</dbReference>
<reference evidence="13 14" key="1">
    <citation type="submission" date="2018-05" db="EMBL/GenBank/DDBJ databases">
        <title>Abyssibacter profundi OUC007T gen. nov., sp. nov, a marine bacterium isolated from seawater of the Mariana Trench.</title>
        <authorList>
            <person name="Zhou S."/>
        </authorList>
    </citation>
    <scope>NUCLEOTIDE SEQUENCE [LARGE SCALE GENOMIC DNA]</scope>
    <source>
        <strain evidence="13 14">OUC007</strain>
    </source>
</reference>
<dbReference type="EMBL" id="QEQK01000005">
    <property type="protein sequence ID" value="PWN56581.1"/>
    <property type="molecule type" value="Genomic_DNA"/>
</dbReference>
<accession>A0A363UMD3</accession>
<evidence type="ECO:0000256" key="6">
    <source>
        <dbReference type="ARBA" id="ARBA00022989"/>
    </source>
</evidence>
<comment type="similarity">
    <text evidence="2 11">Belongs to the CDP-alcohol phosphatidyltransferase class-I family.</text>
</comment>
<dbReference type="Gene3D" id="1.20.120.1760">
    <property type="match status" value="1"/>
</dbReference>
<keyword evidence="10" id="KW-1208">Phospholipid metabolism</keyword>
<feature type="transmembrane region" description="Helical" evidence="12">
    <location>
        <begin position="146"/>
        <end position="166"/>
    </location>
</feature>
<dbReference type="InterPro" id="IPR000462">
    <property type="entry name" value="CDP-OH_P_trans"/>
</dbReference>
<dbReference type="GO" id="GO:0016780">
    <property type="term" value="F:phosphotransferase activity, for other substituted phosphate groups"/>
    <property type="evidence" value="ECO:0007669"/>
    <property type="project" value="InterPro"/>
</dbReference>
<keyword evidence="4 11" id="KW-0808">Transferase</keyword>
<dbReference type="PANTHER" id="PTHR14269">
    <property type="entry name" value="CDP-DIACYLGLYCEROL--GLYCEROL-3-PHOSPHATE 3-PHOSPHATIDYLTRANSFERASE-RELATED"/>
    <property type="match status" value="1"/>
</dbReference>
<feature type="transmembrane region" description="Helical" evidence="12">
    <location>
        <begin position="178"/>
        <end position="200"/>
    </location>
</feature>
<evidence type="ECO:0000256" key="8">
    <source>
        <dbReference type="ARBA" id="ARBA00023136"/>
    </source>
</evidence>
<evidence type="ECO:0000313" key="14">
    <source>
        <dbReference type="Proteomes" id="UP000251800"/>
    </source>
</evidence>
<comment type="caution">
    <text evidence="13">The sequence shown here is derived from an EMBL/GenBank/DDBJ whole genome shotgun (WGS) entry which is preliminary data.</text>
</comment>
<keyword evidence="7" id="KW-0443">Lipid metabolism</keyword>
<feature type="transmembrane region" description="Helical" evidence="12">
    <location>
        <begin position="116"/>
        <end position="134"/>
    </location>
</feature>
<evidence type="ECO:0000256" key="1">
    <source>
        <dbReference type="ARBA" id="ARBA00004141"/>
    </source>
</evidence>
<evidence type="ECO:0000256" key="12">
    <source>
        <dbReference type="SAM" id="Phobius"/>
    </source>
</evidence>
<dbReference type="GO" id="GO:0008654">
    <property type="term" value="P:phospholipid biosynthetic process"/>
    <property type="evidence" value="ECO:0007669"/>
    <property type="project" value="UniProtKB-KW"/>
</dbReference>
<keyword evidence="9" id="KW-0594">Phospholipid biosynthesis</keyword>
<organism evidence="13 14">
    <name type="scientific">Abyssibacter profundi</name>
    <dbReference type="NCBI Taxonomy" id="2182787"/>
    <lineage>
        <taxon>Bacteria</taxon>
        <taxon>Pseudomonadati</taxon>
        <taxon>Pseudomonadota</taxon>
        <taxon>Gammaproteobacteria</taxon>
        <taxon>Chromatiales</taxon>
        <taxon>Oceanococcaceae</taxon>
        <taxon>Abyssibacter</taxon>
    </lineage>
</organism>
<keyword evidence="5 12" id="KW-0812">Transmembrane</keyword>
<evidence type="ECO:0000256" key="5">
    <source>
        <dbReference type="ARBA" id="ARBA00022692"/>
    </source>
</evidence>
<keyword evidence="3" id="KW-0444">Lipid biosynthesis</keyword>
<gene>
    <name evidence="13" type="ORF">DEH80_07085</name>
</gene>
<dbReference type="Pfam" id="PF01066">
    <property type="entry name" value="CDP-OH_P_transf"/>
    <property type="match status" value="1"/>
</dbReference>
<proteinExistence type="inferred from homology"/>
<feature type="transmembrane region" description="Helical" evidence="12">
    <location>
        <begin position="235"/>
        <end position="252"/>
    </location>
</feature>
<feature type="transmembrane region" description="Helical" evidence="12">
    <location>
        <begin position="212"/>
        <end position="229"/>
    </location>
</feature>
<feature type="transmembrane region" description="Helical" evidence="12">
    <location>
        <begin position="20"/>
        <end position="41"/>
    </location>
</feature>
<dbReference type="OrthoDB" id="9777147at2"/>
<evidence type="ECO:0000313" key="13">
    <source>
        <dbReference type="EMBL" id="PWN56581.1"/>
    </source>
</evidence>
<keyword evidence="8 12" id="KW-0472">Membrane</keyword>
<dbReference type="PROSITE" id="PS00379">
    <property type="entry name" value="CDP_ALCOHOL_P_TRANSF"/>
    <property type="match status" value="1"/>
</dbReference>
<evidence type="ECO:0000256" key="9">
    <source>
        <dbReference type="ARBA" id="ARBA00023209"/>
    </source>
</evidence>
<evidence type="ECO:0000256" key="10">
    <source>
        <dbReference type="ARBA" id="ARBA00023264"/>
    </source>
</evidence>
<dbReference type="InterPro" id="IPR048254">
    <property type="entry name" value="CDP_ALCOHOL_P_TRANSF_CS"/>
</dbReference>
<dbReference type="InterPro" id="IPR043130">
    <property type="entry name" value="CDP-OH_PTrfase_TM_dom"/>
</dbReference>
<dbReference type="PANTHER" id="PTHR14269:SF61">
    <property type="entry name" value="CDP-DIACYLGLYCEROL--SERINE O-PHOSPHATIDYLTRANSFERASE"/>
    <property type="match status" value="1"/>
</dbReference>
<protein>
    <submittedName>
        <fullName evidence="13">CDP-diacylglycerol--serine O-phosphatidyltransferase</fullName>
    </submittedName>
</protein>
<feature type="transmembrane region" description="Helical" evidence="12">
    <location>
        <begin position="84"/>
        <end position="104"/>
    </location>
</feature>
<evidence type="ECO:0000256" key="3">
    <source>
        <dbReference type="ARBA" id="ARBA00022516"/>
    </source>
</evidence>
<name>A0A363UMD3_9GAMM</name>
<evidence type="ECO:0000256" key="7">
    <source>
        <dbReference type="ARBA" id="ARBA00023098"/>
    </source>
</evidence>